<evidence type="ECO:0000313" key="12">
    <source>
        <dbReference type="EMBL" id="MDT3767445.1"/>
    </source>
</evidence>
<feature type="domain" description="MalQ N-terminal beta-sandwich" evidence="11">
    <location>
        <begin position="78"/>
        <end position="169"/>
    </location>
</feature>
<dbReference type="PANTHER" id="PTHR32438">
    <property type="entry name" value="4-ALPHA-GLUCANOTRANSFERASE DPE1, CHLOROPLASTIC/AMYLOPLASTIC"/>
    <property type="match status" value="1"/>
</dbReference>
<keyword evidence="13" id="KW-1185">Reference proteome</keyword>
<dbReference type="Gene3D" id="3.20.20.80">
    <property type="entry name" value="Glycosidases"/>
    <property type="match status" value="1"/>
</dbReference>
<dbReference type="RefSeq" id="WP_313273010.1">
    <property type="nucleotide sequence ID" value="NZ_JASXSX010000001.1"/>
</dbReference>
<dbReference type="NCBIfam" id="TIGR00217">
    <property type="entry name" value="malQ"/>
    <property type="match status" value="1"/>
</dbReference>
<reference evidence="12 13" key="1">
    <citation type="submission" date="2023-06" db="EMBL/GenBank/DDBJ databases">
        <title>Draft genome sequence of Gleimia hominis type strain CCUG 57540T.</title>
        <authorList>
            <person name="Salva-Serra F."/>
            <person name="Cardew S."/>
            <person name="Jensie Markopoulos S."/>
            <person name="Ohlen M."/>
            <person name="Inganas E."/>
            <person name="Svensson-Stadler L."/>
            <person name="Moore E.R.B."/>
        </authorList>
    </citation>
    <scope>NUCLEOTIDE SEQUENCE [LARGE SCALE GENOMIC DNA]</scope>
    <source>
        <strain evidence="12 13">CCUG 57540</strain>
    </source>
</reference>
<dbReference type="Proteomes" id="UP001247542">
    <property type="component" value="Unassembled WGS sequence"/>
</dbReference>
<evidence type="ECO:0000256" key="7">
    <source>
        <dbReference type="ARBA" id="ARBA00023277"/>
    </source>
</evidence>
<evidence type="ECO:0000259" key="11">
    <source>
        <dbReference type="Pfam" id="PF21226"/>
    </source>
</evidence>
<comment type="similarity">
    <text evidence="2 10">Belongs to the disproportionating enzyme family.</text>
</comment>
<dbReference type="InterPro" id="IPR003385">
    <property type="entry name" value="Glyco_hydro_77"/>
</dbReference>
<dbReference type="InterPro" id="IPR017853">
    <property type="entry name" value="GH"/>
</dbReference>
<gene>
    <name evidence="12" type="primary">malQ</name>
    <name evidence="12" type="ORF">QS713_05125</name>
</gene>
<dbReference type="EC" id="2.4.1.25" evidence="3 10"/>
<evidence type="ECO:0000256" key="5">
    <source>
        <dbReference type="ARBA" id="ARBA00022676"/>
    </source>
</evidence>
<proteinExistence type="inferred from homology"/>
<dbReference type="PANTHER" id="PTHR32438:SF5">
    <property type="entry name" value="4-ALPHA-GLUCANOTRANSFERASE DPE1, CHLOROPLASTIC_AMYLOPLASTIC"/>
    <property type="match status" value="1"/>
</dbReference>
<comment type="catalytic activity">
    <reaction evidence="1 10">
        <text>Transfers a segment of a (1-&gt;4)-alpha-D-glucan to a new position in an acceptor, which may be glucose or a (1-&gt;4)-alpha-D-glucan.</text>
        <dbReference type="EC" id="2.4.1.25"/>
    </reaction>
</comment>
<organism evidence="12 13">
    <name type="scientific">Gleimia hominis</name>
    <dbReference type="NCBI Taxonomy" id="595468"/>
    <lineage>
        <taxon>Bacteria</taxon>
        <taxon>Bacillati</taxon>
        <taxon>Actinomycetota</taxon>
        <taxon>Actinomycetes</taxon>
        <taxon>Actinomycetales</taxon>
        <taxon>Actinomycetaceae</taxon>
        <taxon>Gleimia</taxon>
    </lineage>
</organism>
<evidence type="ECO:0000256" key="10">
    <source>
        <dbReference type="RuleBase" id="RU361207"/>
    </source>
</evidence>
<evidence type="ECO:0000256" key="1">
    <source>
        <dbReference type="ARBA" id="ARBA00000439"/>
    </source>
</evidence>
<dbReference type="Pfam" id="PF21226">
    <property type="entry name" value="MalQ_N"/>
    <property type="match status" value="1"/>
</dbReference>
<sequence>MTHLPPPDLFPENLSELANRLGVSTKFWSWHGELKDVHPLSLVKVLQSLGENLPDMPSSQDIDALLTAHEQDEWRHTLPVCTVKRQGDWQELRVHVPDGSAVTVEVELEDGTVHPVPQIENWEPPREVDGVLTGRAGFALEQWLPLGYHTLRAHREDGQVINAHLIVVPPSLQTELFEDNARYWGLSSQLYSIRAKQSWGMGDTAVLTELSEHFAQKGADFHLINPLHAGAPVLPIEPSPYLPTSRRFNDPIYIHPQSIPEYDSLSPMEKLDVEQHHRASLVDDSDSVGLINRDQVWSTKDAALRVIHRHPLSSERQQQFDAFIAAGGTPLRNFALWCALVSEFGGIELPEKYHSANTAESKQYAREHEAQIRYFMWLQWVLNEQLTNAQTRMRRAGMRIGLMSDLAVGVHPLGADVWADPAVYASGMTVGAPPDMYSQQGQDWSQPPWNPRVLAERGYAPLRDMIRATLSHGGAVRIDHILGLFRLWWIPTGMDAHHGTYVQYDHEAMVGVLLLEAQRAGAVIIGEDLGTVEPWVRGYLNERGIFGTSILWFEKEDDDTPLHADHYRERALVAVNTHDLPPTAGYLRGVQTDLRHELGLLVEPLEQVRAHDDEERLAMVNRLVEYGLLSEEERGNETAVINALYAFITRTPAHLLAVSTVDIVADTQPQNLPGTHRQYPNWCVPLADAKGREVTLERLLAWPVDDLCSLMNRGVGR</sequence>
<evidence type="ECO:0000256" key="4">
    <source>
        <dbReference type="ARBA" id="ARBA00020295"/>
    </source>
</evidence>
<name>A0ABU3IAQ3_9ACTO</name>
<keyword evidence="6 10" id="KW-0808">Transferase</keyword>
<keyword evidence="7 10" id="KW-0119">Carbohydrate metabolism</keyword>
<evidence type="ECO:0000313" key="13">
    <source>
        <dbReference type="Proteomes" id="UP001247542"/>
    </source>
</evidence>
<accession>A0ABU3IAQ3</accession>
<evidence type="ECO:0000256" key="8">
    <source>
        <dbReference type="ARBA" id="ARBA00031423"/>
    </source>
</evidence>
<dbReference type="InterPro" id="IPR048458">
    <property type="entry name" value="MalQ_N"/>
</dbReference>
<dbReference type="EMBL" id="JASXSX010000001">
    <property type="protein sequence ID" value="MDT3767445.1"/>
    <property type="molecule type" value="Genomic_DNA"/>
</dbReference>
<comment type="caution">
    <text evidence="12">The sequence shown here is derived from an EMBL/GenBank/DDBJ whole genome shotgun (WGS) entry which is preliminary data.</text>
</comment>
<dbReference type="SUPFAM" id="SSF51445">
    <property type="entry name" value="(Trans)glycosidases"/>
    <property type="match status" value="1"/>
</dbReference>
<evidence type="ECO:0000256" key="2">
    <source>
        <dbReference type="ARBA" id="ARBA00005684"/>
    </source>
</evidence>
<keyword evidence="5 10" id="KW-0328">Glycosyltransferase</keyword>
<evidence type="ECO:0000256" key="6">
    <source>
        <dbReference type="ARBA" id="ARBA00022679"/>
    </source>
</evidence>
<dbReference type="Pfam" id="PF02446">
    <property type="entry name" value="Glyco_hydro_77"/>
    <property type="match status" value="1"/>
</dbReference>
<evidence type="ECO:0000256" key="3">
    <source>
        <dbReference type="ARBA" id="ARBA00012560"/>
    </source>
</evidence>
<dbReference type="GO" id="GO:0004134">
    <property type="term" value="F:4-alpha-glucanotransferase activity"/>
    <property type="evidence" value="ECO:0007669"/>
    <property type="project" value="UniProtKB-EC"/>
</dbReference>
<evidence type="ECO:0000256" key="9">
    <source>
        <dbReference type="ARBA" id="ARBA00031501"/>
    </source>
</evidence>
<protein>
    <recommendedName>
        <fullName evidence="4 10">4-alpha-glucanotransferase</fullName>
        <ecNumber evidence="3 10">2.4.1.25</ecNumber>
    </recommendedName>
    <alternativeName>
        <fullName evidence="8 10">Amylomaltase</fullName>
    </alternativeName>
    <alternativeName>
        <fullName evidence="9 10">Disproportionating enzyme</fullName>
    </alternativeName>
</protein>